<evidence type="ECO:0000256" key="7">
    <source>
        <dbReference type="ARBA" id="ARBA00023012"/>
    </source>
</evidence>
<comment type="subcellular location">
    <subcellularLocation>
        <location evidence="2">Cell membrane</location>
    </subcellularLocation>
</comment>
<dbReference type="InterPro" id="IPR036890">
    <property type="entry name" value="HATPase_C_sf"/>
</dbReference>
<dbReference type="SMART" id="SM00388">
    <property type="entry name" value="HisKA"/>
    <property type="match status" value="1"/>
</dbReference>
<dbReference type="SMART" id="SM00387">
    <property type="entry name" value="HATPase_c"/>
    <property type="match status" value="1"/>
</dbReference>
<keyword evidence="6 10" id="KW-0418">Kinase</keyword>
<dbReference type="EMBL" id="CP110615">
    <property type="protein sequence ID" value="UZJ24814.1"/>
    <property type="molecule type" value="Genomic_DNA"/>
</dbReference>
<dbReference type="PROSITE" id="PS50109">
    <property type="entry name" value="HIS_KIN"/>
    <property type="match status" value="1"/>
</dbReference>
<reference evidence="10" key="1">
    <citation type="submission" date="2022-10" db="EMBL/GenBank/DDBJ databases">
        <title>Rhodococcus sp.75.</title>
        <authorList>
            <person name="Sun M."/>
        </authorList>
    </citation>
    <scope>NUCLEOTIDE SEQUENCE</scope>
    <source>
        <strain evidence="10">75</strain>
    </source>
</reference>
<dbReference type="GO" id="GO:0016301">
    <property type="term" value="F:kinase activity"/>
    <property type="evidence" value="ECO:0007669"/>
    <property type="project" value="UniProtKB-KW"/>
</dbReference>
<keyword evidence="5" id="KW-0808">Transferase</keyword>
<feature type="domain" description="Histidine kinase" evidence="9">
    <location>
        <begin position="118"/>
        <end position="339"/>
    </location>
</feature>
<dbReference type="Gene3D" id="1.10.287.130">
    <property type="match status" value="1"/>
</dbReference>
<keyword evidence="8" id="KW-1133">Transmembrane helix</keyword>
<feature type="transmembrane region" description="Helical" evidence="8">
    <location>
        <begin position="6"/>
        <end position="27"/>
    </location>
</feature>
<evidence type="ECO:0000256" key="5">
    <source>
        <dbReference type="ARBA" id="ARBA00022679"/>
    </source>
</evidence>
<dbReference type="Pfam" id="PF02518">
    <property type="entry name" value="HATPase_c"/>
    <property type="match status" value="1"/>
</dbReference>
<dbReference type="InterPro" id="IPR004358">
    <property type="entry name" value="Sig_transdc_His_kin-like_C"/>
</dbReference>
<evidence type="ECO:0000313" key="10">
    <source>
        <dbReference type="EMBL" id="UZJ24814.1"/>
    </source>
</evidence>
<dbReference type="SUPFAM" id="SSF47384">
    <property type="entry name" value="Homodimeric domain of signal transducing histidine kinase"/>
    <property type="match status" value="1"/>
</dbReference>
<keyword evidence="7" id="KW-0902">Two-component regulatory system</keyword>
<dbReference type="PRINTS" id="PR00344">
    <property type="entry name" value="BCTRLSENSOR"/>
</dbReference>
<evidence type="ECO:0000256" key="8">
    <source>
        <dbReference type="SAM" id="Phobius"/>
    </source>
</evidence>
<evidence type="ECO:0000256" key="6">
    <source>
        <dbReference type="ARBA" id="ARBA00022777"/>
    </source>
</evidence>
<feature type="transmembrane region" description="Helical" evidence="8">
    <location>
        <begin position="39"/>
        <end position="60"/>
    </location>
</feature>
<dbReference type="PANTHER" id="PTHR43047">
    <property type="entry name" value="TWO-COMPONENT HISTIDINE PROTEIN KINASE"/>
    <property type="match status" value="1"/>
</dbReference>
<gene>
    <name evidence="10" type="ORF">RHODO2019_17180</name>
</gene>
<keyword evidence="8" id="KW-0812">Transmembrane</keyword>
<dbReference type="CDD" id="cd00082">
    <property type="entry name" value="HisKA"/>
    <property type="match status" value="1"/>
</dbReference>
<proteinExistence type="predicted"/>
<dbReference type="SUPFAM" id="SSF55874">
    <property type="entry name" value="ATPase domain of HSP90 chaperone/DNA topoisomerase II/histidine kinase"/>
    <property type="match status" value="1"/>
</dbReference>
<dbReference type="RefSeq" id="WP_265382920.1">
    <property type="nucleotide sequence ID" value="NZ_CP110615.1"/>
</dbReference>
<keyword evidence="11" id="KW-1185">Reference proteome</keyword>
<dbReference type="Gene3D" id="3.30.565.10">
    <property type="entry name" value="Histidine kinase-like ATPase, C-terminal domain"/>
    <property type="match status" value="1"/>
</dbReference>
<dbReference type="PANTHER" id="PTHR43047:SF72">
    <property type="entry name" value="OSMOSENSING HISTIDINE PROTEIN KINASE SLN1"/>
    <property type="match status" value="1"/>
</dbReference>
<name>A0ABY6P017_9NOCA</name>
<evidence type="ECO:0000259" key="9">
    <source>
        <dbReference type="PROSITE" id="PS50109"/>
    </source>
</evidence>
<comment type="catalytic activity">
    <reaction evidence="1">
        <text>ATP + protein L-histidine = ADP + protein N-phospho-L-histidine.</text>
        <dbReference type="EC" id="2.7.13.3"/>
    </reaction>
</comment>
<keyword evidence="8" id="KW-0472">Membrane</keyword>
<evidence type="ECO:0000256" key="1">
    <source>
        <dbReference type="ARBA" id="ARBA00000085"/>
    </source>
</evidence>
<keyword evidence="4" id="KW-0597">Phosphoprotein</keyword>
<feature type="transmembrane region" description="Helical" evidence="8">
    <location>
        <begin position="66"/>
        <end position="87"/>
    </location>
</feature>
<dbReference type="Pfam" id="PF00512">
    <property type="entry name" value="HisKA"/>
    <property type="match status" value="1"/>
</dbReference>
<evidence type="ECO:0000256" key="2">
    <source>
        <dbReference type="ARBA" id="ARBA00004236"/>
    </source>
</evidence>
<sequence>MLTDVAHALPWVLLFSVPVVVVGWLVLRWLRRTSLTGSMAVLVLIPTLATTAGITGATGLMFSEDLYRTLLVAAVVTVITVPAALALGRWQARRTVWDREARDSERAAERSRRELVAWVSHDLRTPLAGIRAMTEALADGVVSEPAEVAQYARQIEQESVRLTAMVDDLFEMSKISAGALVLTMGEVALPELAEEAVAAIRAQAVRKGVQLSSEPGPAGARVRGSDPELTRVLVNLLSNAVRHTPPDGSVLVSSGVDEGGAWLRVDDGCGGIPADELPRVFELAYRGSAARTPVSDGSPAGAGLGLAIAAGLVRAHDGEITVHNQGAGCRFEVRLPVLG</sequence>
<accession>A0ABY6P017</accession>
<dbReference type="InterPro" id="IPR005467">
    <property type="entry name" value="His_kinase_dom"/>
</dbReference>
<protein>
    <recommendedName>
        <fullName evidence="3">histidine kinase</fullName>
        <ecNumber evidence="3">2.7.13.3</ecNumber>
    </recommendedName>
</protein>
<dbReference type="InterPro" id="IPR036097">
    <property type="entry name" value="HisK_dim/P_sf"/>
</dbReference>
<organism evidence="10 11">
    <name type="scientific">Rhodococcus antarcticus</name>
    <dbReference type="NCBI Taxonomy" id="2987751"/>
    <lineage>
        <taxon>Bacteria</taxon>
        <taxon>Bacillati</taxon>
        <taxon>Actinomycetota</taxon>
        <taxon>Actinomycetes</taxon>
        <taxon>Mycobacteriales</taxon>
        <taxon>Nocardiaceae</taxon>
        <taxon>Rhodococcus</taxon>
    </lineage>
</organism>
<evidence type="ECO:0000256" key="3">
    <source>
        <dbReference type="ARBA" id="ARBA00012438"/>
    </source>
</evidence>
<evidence type="ECO:0000313" key="11">
    <source>
        <dbReference type="Proteomes" id="UP001164965"/>
    </source>
</evidence>
<dbReference type="Proteomes" id="UP001164965">
    <property type="component" value="Chromosome"/>
</dbReference>
<dbReference type="InterPro" id="IPR003661">
    <property type="entry name" value="HisK_dim/P_dom"/>
</dbReference>
<evidence type="ECO:0000256" key="4">
    <source>
        <dbReference type="ARBA" id="ARBA00022553"/>
    </source>
</evidence>
<dbReference type="EC" id="2.7.13.3" evidence="3"/>
<dbReference type="InterPro" id="IPR003594">
    <property type="entry name" value="HATPase_dom"/>
</dbReference>